<dbReference type="RefSeq" id="WP_277733695.1">
    <property type="nucleotide sequence ID" value="NZ_CP120733.1"/>
</dbReference>
<keyword evidence="1" id="KW-0812">Transmembrane</keyword>
<reference evidence="2 3" key="1">
    <citation type="submission" date="2023-03" db="EMBL/GenBank/DDBJ databases">
        <title>Complete genome sequence of Tepidibacter sp. SWIR-1, isolated from a deep-sea hydrothermal vent.</title>
        <authorList>
            <person name="Li X."/>
        </authorList>
    </citation>
    <scope>NUCLEOTIDE SEQUENCE [LARGE SCALE GENOMIC DNA]</scope>
    <source>
        <strain evidence="2 3">SWIR-1</strain>
    </source>
</reference>
<keyword evidence="1" id="KW-1133">Transmembrane helix</keyword>
<feature type="transmembrane region" description="Helical" evidence="1">
    <location>
        <begin position="45"/>
        <end position="62"/>
    </location>
</feature>
<dbReference type="EMBL" id="CP120733">
    <property type="protein sequence ID" value="WFD11600.1"/>
    <property type="molecule type" value="Genomic_DNA"/>
</dbReference>
<evidence type="ECO:0000256" key="1">
    <source>
        <dbReference type="SAM" id="Phobius"/>
    </source>
</evidence>
<sequence length="70" mass="8191">MKNLINKILNASRNYTILDYSLLKICLISLGILLGASFSQFFLNHLSIILTIFIVSYIWILYKTFIKYKN</sequence>
<accession>A0ABY8EF71</accession>
<evidence type="ECO:0000313" key="2">
    <source>
        <dbReference type="EMBL" id="WFD11600.1"/>
    </source>
</evidence>
<evidence type="ECO:0000313" key="3">
    <source>
        <dbReference type="Proteomes" id="UP001222800"/>
    </source>
</evidence>
<keyword evidence="3" id="KW-1185">Reference proteome</keyword>
<dbReference type="Proteomes" id="UP001222800">
    <property type="component" value="Chromosome"/>
</dbReference>
<feature type="transmembrane region" description="Helical" evidence="1">
    <location>
        <begin position="21"/>
        <end position="39"/>
    </location>
</feature>
<protein>
    <submittedName>
        <fullName evidence="2">Uncharacterized protein</fullName>
    </submittedName>
</protein>
<organism evidence="2 3">
    <name type="scientific">Tepidibacter hydrothermalis</name>
    <dbReference type="NCBI Taxonomy" id="3036126"/>
    <lineage>
        <taxon>Bacteria</taxon>
        <taxon>Bacillati</taxon>
        <taxon>Bacillota</taxon>
        <taxon>Clostridia</taxon>
        <taxon>Peptostreptococcales</taxon>
        <taxon>Peptostreptococcaceae</taxon>
        <taxon>Tepidibacter</taxon>
    </lineage>
</organism>
<name>A0ABY8EF71_9FIRM</name>
<proteinExistence type="predicted"/>
<gene>
    <name evidence="2" type="ORF">P4S50_05865</name>
</gene>
<keyword evidence="1" id="KW-0472">Membrane</keyword>